<dbReference type="CDD" id="cd01335">
    <property type="entry name" value="Radical_SAM"/>
    <property type="match status" value="1"/>
</dbReference>
<dbReference type="EMBL" id="LR796776">
    <property type="protein sequence ID" value="CAB4165707.1"/>
    <property type="molecule type" value="Genomic_DNA"/>
</dbReference>
<dbReference type="Gene3D" id="3.20.20.70">
    <property type="entry name" value="Aldolase class I"/>
    <property type="match status" value="1"/>
</dbReference>
<organism evidence="3">
    <name type="scientific">uncultured Caudovirales phage</name>
    <dbReference type="NCBI Taxonomy" id="2100421"/>
    <lineage>
        <taxon>Viruses</taxon>
        <taxon>Duplodnaviria</taxon>
        <taxon>Heunggongvirae</taxon>
        <taxon>Uroviricota</taxon>
        <taxon>Caudoviricetes</taxon>
        <taxon>Peduoviridae</taxon>
        <taxon>Maltschvirus</taxon>
        <taxon>Maltschvirus maltsch</taxon>
    </lineage>
</organism>
<dbReference type="InterPro" id="IPR050377">
    <property type="entry name" value="Radical_SAM_PqqE_MftC-like"/>
</dbReference>
<dbReference type="InterPro" id="IPR013785">
    <property type="entry name" value="Aldolase_TIM"/>
</dbReference>
<dbReference type="EMBL" id="LR797099">
    <property type="protein sequence ID" value="CAB4187063.1"/>
    <property type="molecule type" value="Genomic_DNA"/>
</dbReference>
<proteinExistence type="predicted"/>
<accession>A0A6J5QR73</accession>
<evidence type="ECO:0000313" key="3">
    <source>
        <dbReference type="EMBL" id="CAB4187063.1"/>
    </source>
</evidence>
<protein>
    <submittedName>
        <fullName evidence="3">Radical_SAM domain containing protein</fullName>
    </submittedName>
</protein>
<gene>
    <name evidence="3" type="ORF">UFOVP1146_409</name>
    <name evidence="4" type="ORF">UFOVP1638_156</name>
    <name evidence="1" type="ORF">UFOVP812_322</name>
    <name evidence="2" type="ORF">UFOVP818_243</name>
</gene>
<name>A0A6J5QR73_9CAUD</name>
<evidence type="ECO:0000313" key="4">
    <source>
        <dbReference type="EMBL" id="CAB4221108.1"/>
    </source>
</evidence>
<sequence length="299" mass="34702">MDIHTTVRMWKLRRLQVLHIEPTDVCQAACPLCARELDTTFNKHIKHHLQIEHIQHHFSDRVLSKLNKMFMCGNYGDPAAGYYTMDIYNYFRKINPNITLGMNTNGAIQSTFWWNELGKLFNRPLDYCVFSIDGLESTNHVYRKNVNWEKLMSNAEAFIAAGGSAHWDMLVYKHNQHQVDAAEHLARDMGFKWFRAKISKRAFTDRLEFPVGWQESVIKAGPIQCHAQQEKSMYIDAQGRISACCWLGSRQKDFIADDLKTVKLSWRTNSPDPTCKSACSSDKNKTSFTNQWQREVQLC</sequence>
<reference evidence="3" key="1">
    <citation type="submission" date="2020-05" db="EMBL/GenBank/DDBJ databases">
        <authorList>
            <person name="Chiriac C."/>
            <person name="Salcher M."/>
            <person name="Ghai R."/>
            <person name="Kavagutti S V."/>
        </authorList>
    </citation>
    <scope>NUCLEOTIDE SEQUENCE</scope>
</reference>
<dbReference type="EMBL" id="LR797502">
    <property type="protein sequence ID" value="CAB4221108.1"/>
    <property type="molecule type" value="Genomic_DNA"/>
</dbReference>
<dbReference type="InterPro" id="IPR058240">
    <property type="entry name" value="rSAM_sf"/>
</dbReference>
<dbReference type="EMBL" id="LR796758">
    <property type="protein sequence ID" value="CAB4164053.1"/>
    <property type="molecule type" value="Genomic_DNA"/>
</dbReference>
<dbReference type="PANTHER" id="PTHR11228">
    <property type="entry name" value="RADICAL SAM DOMAIN PROTEIN"/>
    <property type="match status" value="1"/>
</dbReference>
<dbReference type="PANTHER" id="PTHR11228:SF35">
    <property type="entry name" value="MOLYBDENUM COFACTOR BIOSYNTHESIS PROTEIN A-RELATED"/>
    <property type="match status" value="1"/>
</dbReference>
<dbReference type="SUPFAM" id="SSF102114">
    <property type="entry name" value="Radical SAM enzymes"/>
    <property type="match status" value="1"/>
</dbReference>
<evidence type="ECO:0000313" key="1">
    <source>
        <dbReference type="EMBL" id="CAB4164053.1"/>
    </source>
</evidence>
<evidence type="ECO:0000313" key="2">
    <source>
        <dbReference type="EMBL" id="CAB4165707.1"/>
    </source>
</evidence>